<dbReference type="STRING" id="1036612.A0A1L9T855"/>
<reference evidence="6" key="1">
    <citation type="journal article" date="2017" name="Genome Biol.">
        <title>Comparative genomics reveals high biological diversity and specific adaptations in the industrially and medically important fungal genus Aspergillus.</title>
        <authorList>
            <person name="de Vries R.P."/>
            <person name="Riley R."/>
            <person name="Wiebenga A."/>
            <person name="Aguilar-Osorio G."/>
            <person name="Amillis S."/>
            <person name="Uchima C.A."/>
            <person name="Anderluh G."/>
            <person name="Asadollahi M."/>
            <person name="Askin M."/>
            <person name="Barry K."/>
            <person name="Battaglia E."/>
            <person name="Bayram O."/>
            <person name="Benocci T."/>
            <person name="Braus-Stromeyer S.A."/>
            <person name="Caldana C."/>
            <person name="Canovas D."/>
            <person name="Cerqueira G.C."/>
            <person name="Chen F."/>
            <person name="Chen W."/>
            <person name="Choi C."/>
            <person name="Clum A."/>
            <person name="Dos Santos R.A."/>
            <person name="Damasio A.R."/>
            <person name="Diallinas G."/>
            <person name="Emri T."/>
            <person name="Fekete E."/>
            <person name="Flipphi M."/>
            <person name="Freyberg S."/>
            <person name="Gallo A."/>
            <person name="Gournas C."/>
            <person name="Habgood R."/>
            <person name="Hainaut M."/>
            <person name="Harispe M.L."/>
            <person name="Henrissat B."/>
            <person name="Hilden K.S."/>
            <person name="Hope R."/>
            <person name="Hossain A."/>
            <person name="Karabika E."/>
            <person name="Karaffa L."/>
            <person name="Karanyi Z."/>
            <person name="Krasevec N."/>
            <person name="Kuo A."/>
            <person name="Kusch H."/>
            <person name="LaButti K."/>
            <person name="Lagendijk E.L."/>
            <person name="Lapidus A."/>
            <person name="Levasseur A."/>
            <person name="Lindquist E."/>
            <person name="Lipzen A."/>
            <person name="Logrieco A.F."/>
            <person name="MacCabe A."/>
            <person name="Maekelae M.R."/>
            <person name="Malavazi I."/>
            <person name="Melin P."/>
            <person name="Meyer V."/>
            <person name="Mielnichuk N."/>
            <person name="Miskei M."/>
            <person name="Molnar A.P."/>
            <person name="Mule G."/>
            <person name="Ngan C.Y."/>
            <person name="Orejas M."/>
            <person name="Orosz E."/>
            <person name="Ouedraogo J.P."/>
            <person name="Overkamp K.M."/>
            <person name="Park H.-S."/>
            <person name="Perrone G."/>
            <person name="Piumi F."/>
            <person name="Punt P.J."/>
            <person name="Ram A.F."/>
            <person name="Ramon A."/>
            <person name="Rauscher S."/>
            <person name="Record E."/>
            <person name="Riano-Pachon D.M."/>
            <person name="Robert V."/>
            <person name="Roehrig J."/>
            <person name="Ruller R."/>
            <person name="Salamov A."/>
            <person name="Salih N.S."/>
            <person name="Samson R.A."/>
            <person name="Sandor E."/>
            <person name="Sanguinetti M."/>
            <person name="Schuetze T."/>
            <person name="Sepcic K."/>
            <person name="Shelest E."/>
            <person name="Sherlock G."/>
            <person name="Sophianopoulou V."/>
            <person name="Squina F.M."/>
            <person name="Sun H."/>
            <person name="Susca A."/>
            <person name="Todd R.B."/>
            <person name="Tsang A."/>
            <person name="Unkles S.E."/>
            <person name="van de Wiele N."/>
            <person name="van Rossen-Uffink D."/>
            <person name="Oliveira J.V."/>
            <person name="Vesth T.C."/>
            <person name="Visser J."/>
            <person name="Yu J.-H."/>
            <person name="Zhou M."/>
            <person name="Andersen M.R."/>
            <person name="Archer D.B."/>
            <person name="Baker S.E."/>
            <person name="Benoit I."/>
            <person name="Brakhage A.A."/>
            <person name="Braus G.H."/>
            <person name="Fischer R."/>
            <person name="Frisvad J.C."/>
            <person name="Goldman G.H."/>
            <person name="Houbraken J."/>
            <person name="Oakley B."/>
            <person name="Pocsi I."/>
            <person name="Scazzocchio C."/>
            <person name="Seiboth B."/>
            <person name="vanKuyk P.A."/>
            <person name="Wortman J."/>
            <person name="Dyer P.S."/>
            <person name="Grigoriev I.V."/>
        </authorList>
    </citation>
    <scope>NUCLEOTIDE SEQUENCE [LARGE SCALE GENOMIC DNA]</scope>
    <source>
        <strain evidence="6">CBS 593.65</strain>
    </source>
</reference>
<dbReference type="PANTHER" id="PTHR46082">
    <property type="entry name" value="ATP/GTP-BINDING PROTEIN-RELATED"/>
    <property type="match status" value="1"/>
</dbReference>
<dbReference type="AlphaFoldDB" id="A0A1L9T855"/>
<dbReference type="Gene3D" id="3.40.50.300">
    <property type="entry name" value="P-loop containing nucleotide triphosphate hydrolases"/>
    <property type="match status" value="1"/>
</dbReference>
<dbReference type="InterPro" id="IPR035994">
    <property type="entry name" value="Nucleoside_phosphorylase_sf"/>
</dbReference>
<dbReference type="Pfam" id="PF01048">
    <property type="entry name" value="PNP_UDP_1"/>
    <property type="match status" value="1"/>
</dbReference>
<evidence type="ECO:0000256" key="1">
    <source>
        <dbReference type="ARBA" id="ARBA00022737"/>
    </source>
</evidence>
<dbReference type="GO" id="GO:0009116">
    <property type="term" value="P:nucleoside metabolic process"/>
    <property type="evidence" value="ECO:0007669"/>
    <property type="project" value="InterPro"/>
</dbReference>
<dbReference type="VEuPathDB" id="FungiDB:ASPSYDRAFT_92596"/>
<evidence type="ECO:0000259" key="4">
    <source>
        <dbReference type="Pfam" id="PF24883"/>
    </source>
</evidence>
<dbReference type="InterPro" id="IPR053137">
    <property type="entry name" value="NLR-like"/>
</dbReference>
<dbReference type="Pfam" id="PF24883">
    <property type="entry name" value="NPHP3_N"/>
    <property type="match status" value="1"/>
</dbReference>
<dbReference type="Gene3D" id="3.40.50.1580">
    <property type="entry name" value="Nucleoside phosphorylase domain"/>
    <property type="match status" value="1"/>
</dbReference>
<sequence>MNDSENGIKEREAKRPKYDRLQDCTRPHTPKTLTHGDYTVGWICPLQVELIAALEMLDEEHPKLPQSPTDHNVYHLGSIAGRNVVIAGLWQAGNPTAATVVAQMRMTFSNIRFGLLVGIGGGVPVVTEHGMIRLGHVVVSKPAGLYSGAIQYDRGKAETGVFVRTGALAPPPPVLLLAAQALDAQRARSREDPLMNNIRRIDTSLPGLRPYRFPGIETDNLFPANYGHLSPGESCEAGQCDLAHRIGRVGDGLDGLDQCVTVHRGTIASGELVIKDATERDLLGQEYGVLCFEMEGAGVLNDFPCLVIRGISDYCDSHKNDRWHGFAAAAAAAYARQLFFHMPIDQINPLACGDNTGISRMIERSDDQERQRVADWISPTNYATHQADSYDQRQEGTGQWLLDTVEFHEWVQSKGVLFCPGIPGAGKTILSSIIIDYLQEIFAMKQDIAVIYIFCNYRQQNDQTLKNIIASLLKQLVQALYSIPDELCMLYKSCQRNGSRLQQDQTSKMVLMVANLFSRVYLVIDALDESCDSDGTRQTLPRL</sequence>
<feature type="region of interest" description="Disordered" evidence="2">
    <location>
        <begin position="1"/>
        <end position="26"/>
    </location>
</feature>
<dbReference type="GeneID" id="63768778"/>
<name>A0A1L9T855_9EURO</name>
<accession>A0A1L9T855</accession>
<evidence type="ECO:0000313" key="5">
    <source>
        <dbReference type="EMBL" id="OJJ55463.1"/>
    </source>
</evidence>
<dbReference type="InterPro" id="IPR000845">
    <property type="entry name" value="Nucleoside_phosphorylase_d"/>
</dbReference>
<feature type="domain" description="Nephrocystin 3-like N-terminal" evidence="4">
    <location>
        <begin position="396"/>
        <end position="536"/>
    </location>
</feature>
<organism evidence="5 6">
    <name type="scientific">Aspergillus sydowii CBS 593.65</name>
    <dbReference type="NCBI Taxonomy" id="1036612"/>
    <lineage>
        <taxon>Eukaryota</taxon>
        <taxon>Fungi</taxon>
        <taxon>Dikarya</taxon>
        <taxon>Ascomycota</taxon>
        <taxon>Pezizomycotina</taxon>
        <taxon>Eurotiomycetes</taxon>
        <taxon>Eurotiomycetidae</taxon>
        <taxon>Eurotiales</taxon>
        <taxon>Aspergillaceae</taxon>
        <taxon>Aspergillus</taxon>
        <taxon>Aspergillus subgen. Nidulantes</taxon>
    </lineage>
</organism>
<dbReference type="PANTHER" id="PTHR46082:SF11">
    <property type="entry name" value="AAA+ ATPASE DOMAIN-CONTAINING PROTEIN-RELATED"/>
    <property type="match status" value="1"/>
</dbReference>
<dbReference type="Proteomes" id="UP000184356">
    <property type="component" value="Unassembled WGS sequence"/>
</dbReference>
<keyword evidence="6" id="KW-1185">Reference proteome</keyword>
<dbReference type="InterPro" id="IPR056884">
    <property type="entry name" value="NPHP3-like_N"/>
</dbReference>
<dbReference type="OrthoDB" id="1577640at2759"/>
<feature type="domain" description="Nucleoside phosphorylase" evidence="3">
    <location>
        <begin position="238"/>
        <end position="330"/>
    </location>
</feature>
<evidence type="ECO:0000256" key="2">
    <source>
        <dbReference type="SAM" id="MobiDB-lite"/>
    </source>
</evidence>
<keyword evidence="1" id="KW-0677">Repeat</keyword>
<dbReference type="SUPFAM" id="SSF53167">
    <property type="entry name" value="Purine and uridine phosphorylases"/>
    <property type="match status" value="1"/>
</dbReference>
<proteinExistence type="predicted"/>
<dbReference type="EMBL" id="KV878592">
    <property type="protein sequence ID" value="OJJ55463.1"/>
    <property type="molecule type" value="Genomic_DNA"/>
</dbReference>
<dbReference type="RefSeq" id="XP_040699269.1">
    <property type="nucleotide sequence ID" value="XM_040852705.1"/>
</dbReference>
<gene>
    <name evidence="5" type="ORF">ASPSYDRAFT_92596</name>
</gene>
<evidence type="ECO:0000313" key="6">
    <source>
        <dbReference type="Proteomes" id="UP000184356"/>
    </source>
</evidence>
<dbReference type="GO" id="GO:0003824">
    <property type="term" value="F:catalytic activity"/>
    <property type="evidence" value="ECO:0007669"/>
    <property type="project" value="InterPro"/>
</dbReference>
<dbReference type="InterPro" id="IPR027417">
    <property type="entry name" value="P-loop_NTPase"/>
</dbReference>
<evidence type="ECO:0000259" key="3">
    <source>
        <dbReference type="Pfam" id="PF01048"/>
    </source>
</evidence>
<protein>
    <submittedName>
        <fullName evidence="5">Uncharacterized protein</fullName>
    </submittedName>
</protein>